<name>A0A4P9XY62_9FUNG</name>
<feature type="compositionally biased region" description="Gly residues" evidence="1">
    <location>
        <begin position="189"/>
        <end position="198"/>
    </location>
</feature>
<reference evidence="5" key="1">
    <citation type="journal article" date="2018" name="Nat. Microbiol.">
        <title>Leveraging single-cell genomics to expand the fungal tree of life.</title>
        <authorList>
            <person name="Ahrendt S.R."/>
            <person name="Quandt C.A."/>
            <person name="Ciobanu D."/>
            <person name="Clum A."/>
            <person name="Salamov A."/>
            <person name="Andreopoulos B."/>
            <person name="Cheng J.F."/>
            <person name="Woyke T."/>
            <person name="Pelin A."/>
            <person name="Henrissat B."/>
            <person name="Reynolds N.K."/>
            <person name="Benny G.L."/>
            <person name="Smith M.E."/>
            <person name="James T.Y."/>
            <person name="Grigoriev I.V."/>
        </authorList>
    </citation>
    <scope>NUCLEOTIDE SEQUENCE [LARGE SCALE GENOMIC DNA]</scope>
</reference>
<keyword evidence="2" id="KW-0812">Transmembrane</keyword>
<sequence>MLPLVFAYFLIFGLVYRYRMLYCLEQPKGQSLGGQAFPVAIYHTFVGLYVAELVLFAIFLALQDVALIVLSIILILLTMLINRYLHAAFRQVTRYLPAEFSEGMQRKVAAVYASTPLSGSHVSLPSGTQPRGSGPEGLGEGVGEKSMGLPEADESGWPSAVMPSRLTIPDSSRLDQTGLGPRGVLDGADGMGRGPGGHGGDEEEEEEDEGRLGRMRGEWGTGYYMAPEFHVPTPVIWLPQTTHVGQVGASEPSPAKDLEGAKEVPQAGKEVEALNALGIQATCEGAYFDEKRKKIHVEPVFDPDLLGGSSLLSNPILPPAITSSASTASSNSSEGPDHPGDQVVVVEEGGLSSGHADKPTKLFSLWGRDRKRQSITIISFLKLPLGMESRLDTSPSKGDLMEMSIRHTRFPMEGLENRKGSTLGDTPAFPPAPNDGFLFLHPMCWMYAI</sequence>
<dbReference type="EMBL" id="KZ989023">
    <property type="protein sequence ID" value="RKP11307.1"/>
    <property type="molecule type" value="Genomic_DNA"/>
</dbReference>
<dbReference type="OrthoDB" id="3207585at2759"/>
<evidence type="ECO:0000259" key="3">
    <source>
        <dbReference type="Pfam" id="PF02714"/>
    </source>
</evidence>
<dbReference type="InterPro" id="IPR003864">
    <property type="entry name" value="CSC1/OSCA1-like_7TM"/>
</dbReference>
<dbReference type="Pfam" id="PF02714">
    <property type="entry name" value="RSN1_7TM"/>
    <property type="match status" value="1"/>
</dbReference>
<dbReference type="GO" id="GO:0005227">
    <property type="term" value="F:calcium-activated cation channel activity"/>
    <property type="evidence" value="ECO:0007669"/>
    <property type="project" value="InterPro"/>
</dbReference>
<keyword evidence="5" id="KW-1185">Reference proteome</keyword>
<evidence type="ECO:0000256" key="1">
    <source>
        <dbReference type="SAM" id="MobiDB-lite"/>
    </source>
</evidence>
<keyword evidence="2" id="KW-1133">Transmembrane helix</keyword>
<dbReference type="PANTHER" id="PTHR13018">
    <property type="entry name" value="PROBABLE MEMBRANE PROTEIN DUF221-RELATED"/>
    <property type="match status" value="1"/>
</dbReference>
<dbReference type="PANTHER" id="PTHR13018:SF139">
    <property type="entry name" value="PHOSPHATE METABOLISM PROTEIN 7"/>
    <property type="match status" value="1"/>
</dbReference>
<feature type="compositionally biased region" description="Polar residues" evidence="1">
    <location>
        <begin position="118"/>
        <end position="131"/>
    </location>
</feature>
<feature type="transmembrane region" description="Helical" evidence="2">
    <location>
        <begin position="65"/>
        <end position="85"/>
    </location>
</feature>
<dbReference type="InterPro" id="IPR045122">
    <property type="entry name" value="Csc1-like"/>
</dbReference>
<dbReference type="Proteomes" id="UP000267251">
    <property type="component" value="Unassembled WGS sequence"/>
</dbReference>
<evidence type="ECO:0000256" key="2">
    <source>
        <dbReference type="SAM" id="Phobius"/>
    </source>
</evidence>
<keyword evidence="2" id="KW-0472">Membrane</keyword>
<evidence type="ECO:0000313" key="4">
    <source>
        <dbReference type="EMBL" id="RKP11307.1"/>
    </source>
</evidence>
<dbReference type="GO" id="GO:0005886">
    <property type="term" value="C:plasma membrane"/>
    <property type="evidence" value="ECO:0007669"/>
    <property type="project" value="TreeGrafter"/>
</dbReference>
<proteinExistence type="predicted"/>
<feature type="domain" description="CSC1/OSCA1-like 7TM region" evidence="3">
    <location>
        <begin position="1"/>
        <end position="59"/>
    </location>
</feature>
<dbReference type="AlphaFoldDB" id="A0A4P9XY62"/>
<evidence type="ECO:0000313" key="5">
    <source>
        <dbReference type="Proteomes" id="UP000267251"/>
    </source>
</evidence>
<organism evidence="4 5">
    <name type="scientific">Piptocephalis cylindrospora</name>
    <dbReference type="NCBI Taxonomy" id="1907219"/>
    <lineage>
        <taxon>Eukaryota</taxon>
        <taxon>Fungi</taxon>
        <taxon>Fungi incertae sedis</taxon>
        <taxon>Zoopagomycota</taxon>
        <taxon>Zoopagomycotina</taxon>
        <taxon>Zoopagomycetes</taxon>
        <taxon>Zoopagales</taxon>
        <taxon>Piptocephalidaceae</taxon>
        <taxon>Piptocephalis</taxon>
    </lineage>
</organism>
<gene>
    <name evidence="4" type="ORF">BJ684DRAFT_18089</name>
</gene>
<feature type="region of interest" description="Disordered" evidence="1">
    <location>
        <begin position="118"/>
        <end position="211"/>
    </location>
</feature>
<accession>A0A4P9XY62</accession>
<protein>
    <recommendedName>
        <fullName evidence="3">CSC1/OSCA1-like 7TM region domain-containing protein</fullName>
    </recommendedName>
</protein>
<feature type="region of interest" description="Disordered" evidence="1">
    <location>
        <begin position="322"/>
        <end position="343"/>
    </location>
</feature>
<feature type="transmembrane region" description="Helical" evidence="2">
    <location>
        <begin position="36"/>
        <end position="59"/>
    </location>
</feature>
<feature type="compositionally biased region" description="Low complexity" evidence="1">
    <location>
        <begin position="322"/>
        <end position="333"/>
    </location>
</feature>
<feature type="transmembrane region" description="Helical" evidence="2">
    <location>
        <begin position="6"/>
        <end position="24"/>
    </location>
</feature>